<evidence type="ECO:0000256" key="1">
    <source>
        <dbReference type="SAM" id="MobiDB-lite"/>
    </source>
</evidence>
<gene>
    <name evidence="3" type="ORF">P167DRAFT_569302</name>
</gene>
<feature type="compositionally biased region" description="Pro residues" evidence="1">
    <location>
        <begin position="371"/>
        <end position="380"/>
    </location>
</feature>
<feature type="compositionally biased region" description="Basic and acidic residues" evidence="1">
    <location>
        <begin position="27"/>
        <end position="36"/>
    </location>
</feature>
<dbReference type="STRING" id="1392247.A0A3N4L7X0"/>
<dbReference type="OrthoDB" id="10256176at2759"/>
<feature type="compositionally biased region" description="Polar residues" evidence="1">
    <location>
        <begin position="200"/>
        <end position="218"/>
    </location>
</feature>
<feature type="compositionally biased region" description="Acidic residues" evidence="1">
    <location>
        <begin position="289"/>
        <end position="304"/>
    </location>
</feature>
<accession>A0A3N4L7X0</accession>
<reference evidence="3 4" key="1">
    <citation type="journal article" date="2018" name="Nat. Ecol. Evol.">
        <title>Pezizomycetes genomes reveal the molecular basis of ectomycorrhizal truffle lifestyle.</title>
        <authorList>
            <person name="Murat C."/>
            <person name="Payen T."/>
            <person name="Noel B."/>
            <person name="Kuo A."/>
            <person name="Morin E."/>
            <person name="Chen J."/>
            <person name="Kohler A."/>
            <person name="Krizsan K."/>
            <person name="Balestrini R."/>
            <person name="Da Silva C."/>
            <person name="Montanini B."/>
            <person name="Hainaut M."/>
            <person name="Levati E."/>
            <person name="Barry K.W."/>
            <person name="Belfiori B."/>
            <person name="Cichocki N."/>
            <person name="Clum A."/>
            <person name="Dockter R.B."/>
            <person name="Fauchery L."/>
            <person name="Guy J."/>
            <person name="Iotti M."/>
            <person name="Le Tacon F."/>
            <person name="Lindquist E.A."/>
            <person name="Lipzen A."/>
            <person name="Malagnac F."/>
            <person name="Mello A."/>
            <person name="Molinier V."/>
            <person name="Miyauchi S."/>
            <person name="Poulain J."/>
            <person name="Riccioni C."/>
            <person name="Rubini A."/>
            <person name="Sitrit Y."/>
            <person name="Splivallo R."/>
            <person name="Traeger S."/>
            <person name="Wang M."/>
            <person name="Zifcakova L."/>
            <person name="Wipf D."/>
            <person name="Zambonelli A."/>
            <person name="Paolocci F."/>
            <person name="Nowrousian M."/>
            <person name="Ottonello S."/>
            <person name="Baldrian P."/>
            <person name="Spatafora J.W."/>
            <person name="Henrissat B."/>
            <person name="Nagy L.G."/>
            <person name="Aury J.M."/>
            <person name="Wincker P."/>
            <person name="Grigoriev I.V."/>
            <person name="Bonfante P."/>
            <person name="Martin F.M."/>
        </authorList>
    </citation>
    <scope>NUCLEOTIDE SEQUENCE [LARGE SCALE GENOMIC DNA]</scope>
    <source>
        <strain evidence="3 4">CCBAS932</strain>
    </source>
</reference>
<evidence type="ECO:0000313" key="3">
    <source>
        <dbReference type="EMBL" id="RPB17559.1"/>
    </source>
</evidence>
<keyword evidence="4" id="KW-1185">Reference proteome</keyword>
<name>A0A3N4L7X0_9PEZI</name>
<dbReference type="InterPro" id="IPR029063">
    <property type="entry name" value="SAM-dependent_MTases_sf"/>
</dbReference>
<dbReference type="Pfam" id="PF08241">
    <property type="entry name" value="Methyltransf_11"/>
    <property type="match status" value="1"/>
</dbReference>
<evidence type="ECO:0000313" key="4">
    <source>
        <dbReference type="Proteomes" id="UP000277580"/>
    </source>
</evidence>
<dbReference type="GO" id="GO:0008757">
    <property type="term" value="F:S-adenosylmethionine-dependent methyltransferase activity"/>
    <property type="evidence" value="ECO:0007669"/>
    <property type="project" value="InterPro"/>
</dbReference>
<feature type="compositionally biased region" description="Low complexity" evidence="1">
    <location>
        <begin position="149"/>
        <end position="174"/>
    </location>
</feature>
<feature type="compositionally biased region" description="Polar residues" evidence="1">
    <location>
        <begin position="44"/>
        <end position="73"/>
    </location>
</feature>
<feature type="region of interest" description="Disordered" evidence="1">
    <location>
        <begin position="1059"/>
        <end position="1078"/>
    </location>
</feature>
<feature type="compositionally biased region" description="Pro residues" evidence="1">
    <location>
        <begin position="478"/>
        <end position="489"/>
    </location>
</feature>
<dbReference type="EMBL" id="ML119105">
    <property type="protein sequence ID" value="RPB17559.1"/>
    <property type="molecule type" value="Genomic_DNA"/>
</dbReference>
<feature type="compositionally biased region" description="Polar residues" evidence="1">
    <location>
        <begin position="553"/>
        <end position="564"/>
    </location>
</feature>
<feature type="region of interest" description="Disordered" evidence="1">
    <location>
        <begin position="1"/>
        <end position="76"/>
    </location>
</feature>
<dbReference type="Proteomes" id="UP000277580">
    <property type="component" value="Unassembled WGS sequence"/>
</dbReference>
<feature type="compositionally biased region" description="Low complexity" evidence="1">
    <location>
        <begin position="440"/>
        <end position="454"/>
    </location>
</feature>
<dbReference type="Gene3D" id="3.40.50.150">
    <property type="entry name" value="Vaccinia Virus protein VP39"/>
    <property type="match status" value="1"/>
</dbReference>
<dbReference type="InterPro" id="IPR013216">
    <property type="entry name" value="Methyltransf_11"/>
</dbReference>
<feature type="compositionally biased region" description="Low complexity" evidence="1">
    <location>
        <begin position="14"/>
        <end position="26"/>
    </location>
</feature>
<evidence type="ECO:0000259" key="2">
    <source>
        <dbReference type="Pfam" id="PF08241"/>
    </source>
</evidence>
<feature type="compositionally biased region" description="Polar residues" evidence="1">
    <location>
        <begin position="175"/>
        <end position="185"/>
    </location>
</feature>
<sequence>MRQPPPPLIRLSTGAGAVVGGPAAAAARDDSRDERQQAPWVAQYTPSVQTSSIPPVTPHCSPQSNNTTPSPQSEPAAAVTIATLDPSSPYTPRQIKSTVVTVAATTGDNTIITAATTASVFPSPGAPLFASVVNNMMFRMGTKSRSPRRAASSSSSSALSTISAPTSAPSIITSKPGSPTSSYSASMVVPDPLQRPFSPWGSSDSQSSTSPRNSTRMSRGTFINKRSGSPTASVGTSNTSIMASRSKSFLGRNRKQQQQQQADTEFDPTTFRKNRTRPARKGQDALYGEYEDLFDDSLDEDLNEDSLPSDGGGDTDEDGYLMLRRKNGNGGGSGGGGEGCGGEESPVSPRSRVTPRSVPMQDDMRYNGSLSPPPPAPPPKNWTQKRSLVVVTTPPRSAPASVDEPLTISVTSLPSAPPTPPPKPILFALDTKNLTITTIHNGNSNNSNHNHNYNTLTPSSLSSAREPEETNGTSPASSNPPPHRPPPDAPTSAAAVGKNRSKRLSRQFLEQAEKNDGLGIIRIPSPTLFHSLFTPSASSSSWSELPGHATRSPALTHSPSSYTPRQPPPLTTAYETLPSDDDFIPTGILFDEAPDGLGVLPLFSSRSENFSPRHHNNNHHYNNNSDSYFPPQTPQMTQVILNELPPESPGDVSASTSKSIETLMDTYMETTDTYKEVQIRVAEDDKDAKEAILQSLAPEVVTASMMPTPAEEKILLLDEQQDDATKDSSYLRAFRTFVKSAGENDSFVHRMPRFDALQAQRICSHLRQDYPLIAGGSKRRSAGGKAAGGNVFAKHREVGEEILTSLWALMALRWMNFGRVIISPGHETLLAASAKRLTRRATVKMDQRATQMLENVVVEGSVPDHERRRVLDLGGLPIADWGWHCAYDYPKAKVYTVTTRTHGKSSAEDPESQDTPLSADKYRGPKNHRHLVVSNLWKLPFPSNHFDVVSARTLYLNLKTTVPSRLQNDQNMDEYDLCLEECLRVLKPGGHLEFTLFDNDIINPGPLGSELSEKFGKSLQAKGYDPEPTKKWISRLNRAGYGEIKRSWMFLPMAPPCSKPKVPSKDGNLPAHESQDLDLAKEEVRKKIEAWEEGSTKKGSLENASPITGLVGSWIWEKWMLKTSNESGEGEWSLASDTVGSVLNEAKERGSGWRTLVGWARKPLRVGQH</sequence>
<feature type="region of interest" description="Disordered" evidence="1">
    <location>
        <begin position="143"/>
        <end position="404"/>
    </location>
</feature>
<organism evidence="3 4">
    <name type="scientific">Morchella conica CCBAS932</name>
    <dbReference type="NCBI Taxonomy" id="1392247"/>
    <lineage>
        <taxon>Eukaryota</taxon>
        <taxon>Fungi</taxon>
        <taxon>Dikarya</taxon>
        <taxon>Ascomycota</taxon>
        <taxon>Pezizomycotina</taxon>
        <taxon>Pezizomycetes</taxon>
        <taxon>Pezizales</taxon>
        <taxon>Morchellaceae</taxon>
        <taxon>Morchella</taxon>
    </lineage>
</organism>
<feature type="region of interest" description="Disordered" evidence="1">
    <location>
        <begin position="438"/>
        <end position="501"/>
    </location>
</feature>
<feature type="compositionally biased region" description="Gly residues" evidence="1">
    <location>
        <begin position="328"/>
        <end position="342"/>
    </location>
</feature>
<dbReference type="AlphaFoldDB" id="A0A3N4L7X0"/>
<feature type="region of interest" description="Disordered" evidence="1">
    <location>
        <begin position="901"/>
        <end position="924"/>
    </location>
</feature>
<feature type="region of interest" description="Disordered" evidence="1">
    <location>
        <begin position="539"/>
        <end position="571"/>
    </location>
</feature>
<protein>
    <recommendedName>
        <fullName evidence="2">Methyltransferase type 11 domain-containing protein</fullName>
    </recommendedName>
</protein>
<dbReference type="InParanoid" id="A0A3N4L7X0"/>
<dbReference type="SUPFAM" id="SSF53335">
    <property type="entry name" value="S-adenosyl-L-methionine-dependent methyltransferases"/>
    <property type="match status" value="1"/>
</dbReference>
<proteinExistence type="predicted"/>
<feature type="domain" description="Methyltransferase type 11" evidence="2">
    <location>
        <begin position="923"/>
        <end position="992"/>
    </location>
</feature>
<feature type="compositionally biased region" description="Polar residues" evidence="1">
    <location>
        <begin position="224"/>
        <end position="247"/>
    </location>
</feature>